<accession>A0ABW7MW47</accession>
<dbReference type="SUPFAM" id="SSF52540">
    <property type="entry name" value="P-loop containing nucleoside triphosphate hydrolases"/>
    <property type="match status" value="1"/>
</dbReference>
<reference evidence="1 2" key="1">
    <citation type="submission" date="2024-02" db="EMBL/GenBank/DDBJ databases">
        <title>A Gaetbulibacter species isolated from tidal flats and genomic insights of their niches.</title>
        <authorList>
            <person name="Ye Y."/>
        </authorList>
    </citation>
    <scope>NUCLEOTIDE SEQUENCE [LARGE SCALE GENOMIC DNA]</scope>
    <source>
        <strain evidence="1 2">KYW382</strain>
    </source>
</reference>
<proteinExistence type="predicted"/>
<dbReference type="Gene3D" id="3.40.50.300">
    <property type="entry name" value="P-loop containing nucleotide triphosphate hydrolases"/>
    <property type="match status" value="1"/>
</dbReference>
<dbReference type="EMBL" id="JBAWKB010000001">
    <property type="protein sequence ID" value="MFH6771051.1"/>
    <property type="molecule type" value="Genomic_DNA"/>
</dbReference>
<evidence type="ECO:0008006" key="3">
    <source>
        <dbReference type="Google" id="ProtNLM"/>
    </source>
</evidence>
<sequence length="348" mass="38915">MRTIKKSIITKNINSFKIDRKIKKTYRPKSGDVAVFQVLNIGKHKSVQGVDGNNTYIFPGDRILATFGTRYATAQFEGYLPEQYHTRYQILGQGGVVGILESMHLKYEEIGPTEVRLVGYAVDENDAVINTIYNGIDRLKFNPIKPRDYQIYLSLGSSMDSGKTTTAAFLSRGFMDQKKRVAFIKLTGTVFAKDCSFVRDCGAKTAIDFSYCGYPSTYLESKETILDILETLLDRVERALPDVVVIEIADGLLQKETKALIEHRPFMDMVDGVVLSCSDSLAVQTGIQTLERLHHPPVIISGMFTTSPLMIKEVKNITNIPIFTLEDFTDKITFGSAFSSLDALMKLV</sequence>
<organism evidence="1 2">
    <name type="scientific">Gaetbulibacter aestuarii</name>
    <dbReference type="NCBI Taxonomy" id="1502358"/>
    <lineage>
        <taxon>Bacteria</taxon>
        <taxon>Pseudomonadati</taxon>
        <taxon>Bacteroidota</taxon>
        <taxon>Flavobacteriia</taxon>
        <taxon>Flavobacteriales</taxon>
        <taxon>Flavobacteriaceae</taxon>
        <taxon>Gaetbulibacter</taxon>
    </lineage>
</organism>
<evidence type="ECO:0000313" key="1">
    <source>
        <dbReference type="EMBL" id="MFH6771051.1"/>
    </source>
</evidence>
<dbReference type="InterPro" id="IPR027417">
    <property type="entry name" value="P-loop_NTPase"/>
</dbReference>
<dbReference type="RefSeq" id="WP_344739897.1">
    <property type="nucleotide sequence ID" value="NZ_BAABAY010000001.1"/>
</dbReference>
<gene>
    <name evidence="1" type="ORF">V8G58_03820</name>
</gene>
<dbReference type="Proteomes" id="UP001610100">
    <property type="component" value="Unassembled WGS sequence"/>
</dbReference>
<comment type="caution">
    <text evidence="1">The sequence shown here is derived from an EMBL/GenBank/DDBJ whole genome shotgun (WGS) entry which is preliminary data.</text>
</comment>
<protein>
    <recommendedName>
        <fullName evidence="3">DUF1611 domain-containing protein</fullName>
    </recommendedName>
</protein>
<keyword evidence="2" id="KW-1185">Reference proteome</keyword>
<name>A0ABW7MW47_9FLAO</name>
<evidence type="ECO:0000313" key="2">
    <source>
        <dbReference type="Proteomes" id="UP001610100"/>
    </source>
</evidence>